<evidence type="ECO:0000313" key="2">
    <source>
        <dbReference type="Proteomes" id="UP001501147"/>
    </source>
</evidence>
<protein>
    <recommendedName>
        <fullName evidence="3">DUF4034 domain-containing protein</fullName>
    </recommendedName>
</protein>
<organism evidence="1 2">
    <name type="scientific">Streptomyces sanyensis</name>
    <dbReference type="NCBI Taxonomy" id="568869"/>
    <lineage>
        <taxon>Bacteria</taxon>
        <taxon>Bacillati</taxon>
        <taxon>Actinomycetota</taxon>
        <taxon>Actinomycetes</taxon>
        <taxon>Kitasatosporales</taxon>
        <taxon>Streptomycetaceae</taxon>
        <taxon>Streptomyces</taxon>
    </lineage>
</organism>
<keyword evidence="2" id="KW-1185">Reference proteome</keyword>
<gene>
    <name evidence="1" type="ORF">GCM10023329_17980</name>
</gene>
<name>A0ABP9A1C8_9ACTN</name>
<comment type="caution">
    <text evidence="1">The sequence shown here is derived from an EMBL/GenBank/DDBJ whole genome shotgun (WGS) entry which is preliminary data.</text>
</comment>
<reference evidence="2" key="1">
    <citation type="journal article" date="2019" name="Int. J. Syst. Evol. Microbiol.">
        <title>The Global Catalogue of Microorganisms (GCM) 10K type strain sequencing project: providing services to taxonomists for standard genome sequencing and annotation.</title>
        <authorList>
            <consortium name="The Broad Institute Genomics Platform"/>
            <consortium name="The Broad Institute Genome Sequencing Center for Infectious Disease"/>
            <person name="Wu L."/>
            <person name="Ma J."/>
        </authorList>
    </citation>
    <scope>NUCLEOTIDE SEQUENCE [LARGE SCALE GENOMIC DNA]</scope>
    <source>
        <strain evidence="2">JCM 18324</strain>
    </source>
</reference>
<evidence type="ECO:0000313" key="1">
    <source>
        <dbReference type="EMBL" id="GAA4771162.1"/>
    </source>
</evidence>
<dbReference type="Proteomes" id="UP001501147">
    <property type="component" value="Unassembled WGS sequence"/>
</dbReference>
<evidence type="ECO:0008006" key="3">
    <source>
        <dbReference type="Google" id="ProtNLM"/>
    </source>
</evidence>
<accession>A0ABP9A1C8</accession>
<dbReference type="EMBL" id="BAABJV010000003">
    <property type="protein sequence ID" value="GAA4771162.1"/>
    <property type="molecule type" value="Genomic_DNA"/>
</dbReference>
<sequence length="362" mass="40700">MARPPRSHRVPRPVRIALSRRLPRGQRRRFVPDFDPAFGDRALSDAQDDIVIGRWQGVRDLLGGSSGDWARRTHRIRVLAHAAAGSSATRMWQAAEPDSPDAAVLRAATEVVGVFHRAVASGRRAGAAQHAQGEAGRAVVDRSQVGRDRLDAVVRTCLEAAGIHPADPMPWVSLLTVARLYEDGVPRRELRRWWDELRRRDPHNVEGHIQLLRYHAARWHGTHGRMYDVARDVAGASPPGSPLPVLVQIARAEEYRYVSESARGRVVRGFDQHWKHELAVTEIRRTWERWILRREDGPVPPHEVAELNYLAHAACHAGLELEARGLFVLLGNRVAHLPWAYTGEPAAQFTAWRERLGVRGPE</sequence>
<proteinExistence type="predicted"/>